<evidence type="ECO:0000313" key="4">
    <source>
        <dbReference type="Proteomes" id="UP000509327"/>
    </source>
</evidence>
<dbReference type="EMBL" id="QJSW01000005">
    <property type="protein sequence ID" value="PYE49858.1"/>
    <property type="molecule type" value="Genomic_DNA"/>
</dbReference>
<evidence type="ECO:0008006" key="5">
    <source>
        <dbReference type="Google" id="ProtNLM"/>
    </source>
</evidence>
<accession>A0A2V4VXD7</accession>
<protein>
    <recommendedName>
        <fullName evidence="5">Tail assembly chaperone</fullName>
    </recommendedName>
</protein>
<dbReference type="Gene3D" id="3.30.2220.30">
    <property type="match status" value="1"/>
</dbReference>
<evidence type="ECO:0000313" key="3">
    <source>
        <dbReference type="Proteomes" id="UP000247790"/>
    </source>
</evidence>
<evidence type="ECO:0000313" key="1">
    <source>
        <dbReference type="EMBL" id="PYE49858.1"/>
    </source>
</evidence>
<keyword evidence="4" id="KW-1185">Reference proteome</keyword>
<name>A0A2V4VXD7_PAEBA</name>
<dbReference type="OrthoDB" id="2610300at2"/>
<dbReference type="Proteomes" id="UP000509327">
    <property type="component" value="Chromosome"/>
</dbReference>
<dbReference type="InterPro" id="IPR038559">
    <property type="entry name" value="XkdN-like_sf"/>
</dbReference>
<reference evidence="1 3" key="1">
    <citation type="submission" date="2018-06" db="EMBL/GenBank/DDBJ databases">
        <title>Genomic Encyclopedia of Type Strains, Phase III (KMG-III): the genomes of soil and plant-associated and newly described type strains.</title>
        <authorList>
            <person name="Whitman W."/>
        </authorList>
    </citation>
    <scope>NUCLEOTIDE SEQUENCE [LARGE SCALE GENOMIC DNA]</scope>
    <source>
        <strain evidence="1 3">CECT 7022</strain>
    </source>
</reference>
<gene>
    <name evidence="1" type="ORF">DFQ00_105362</name>
    <name evidence="2" type="ORF">HUB98_09035</name>
</gene>
<reference evidence="2 4" key="2">
    <citation type="submission" date="2020-06" db="EMBL/GenBank/DDBJ databases">
        <title>Complete genome of Paenibacillus barcinonensis KACC11450.</title>
        <authorList>
            <person name="Kim M."/>
            <person name="Park Y.-J."/>
            <person name="Shin J.-H."/>
        </authorList>
    </citation>
    <scope>NUCLEOTIDE SEQUENCE [LARGE SCALE GENOMIC DNA]</scope>
    <source>
        <strain evidence="2 4">KACC11450</strain>
    </source>
</reference>
<organism evidence="1 3">
    <name type="scientific">Paenibacillus barcinonensis</name>
    <dbReference type="NCBI Taxonomy" id="198119"/>
    <lineage>
        <taxon>Bacteria</taxon>
        <taxon>Bacillati</taxon>
        <taxon>Bacillota</taxon>
        <taxon>Bacilli</taxon>
        <taxon>Bacillales</taxon>
        <taxon>Paenibacillaceae</taxon>
        <taxon>Paenibacillus</taxon>
    </lineage>
</organism>
<dbReference type="EMBL" id="CP054614">
    <property type="protein sequence ID" value="QKS56469.1"/>
    <property type="molecule type" value="Genomic_DNA"/>
</dbReference>
<proteinExistence type="predicted"/>
<dbReference type="Proteomes" id="UP000247790">
    <property type="component" value="Unassembled WGS sequence"/>
</dbReference>
<dbReference type="AlphaFoldDB" id="A0A2V4VXD7"/>
<evidence type="ECO:0000313" key="2">
    <source>
        <dbReference type="EMBL" id="QKS56469.1"/>
    </source>
</evidence>
<dbReference type="RefSeq" id="WP_110896527.1">
    <property type="nucleotide sequence ID" value="NZ_CP054614.1"/>
</dbReference>
<sequence length="136" mass="15549">MSDKLQKYLTAGTAAAEPEQIEVTVDGEKWSVRRLTTMDLRRAYEAAYNDDGTAKGSFNDIDAMIVKATEHDFDWKNIELLKAYNCVNKNELPPRIFNDPDHYFILSKAVRNFRETKEELLKEAKNSSGETEKRAG</sequence>